<dbReference type="PANTHER" id="PTHR43081:SF1">
    <property type="entry name" value="ADENYLATE CYCLASE, TERMINAL-DIFFERENTIATION SPECIFIC"/>
    <property type="match status" value="1"/>
</dbReference>
<dbReference type="Pfam" id="PF00672">
    <property type="entry name" value="HAMP"/>
    <property type="match status" value="1"/>
</dbReference>
<dbReference type="Gene3D" id="1.10.8.500">
    <property type="entry name" value="HAMP domain in histidine kinase"/>
    <property type="match status" value="1"/>
</dbReference>
<comment type="caution">
    <text evidence="5">The sequence shown here is derived from an EMBL/GenBank/DDBJ whole genome shotgun (WGS) entry which is preliminary data.</text>
</comment>
<protein>
    <submittedName>
        <fullName evidence="5">HAMP domain-containing protein</fullName>
    </submittedName>
</protein>
<dbReference type="CDD" id="cd18774">
    <property type="entry name" value="PDC2_HK_sensor"/>
    <property type="match status" value="1"/>
</dbReference>
<dbReference type="CDD" id="cd06225">
    <property type="entry name" value="HAMP"/>
    <property type="match status" value="1"/>
</dbReference>
<feature type="compositionally biased region" description="Polar residues" evidence="1">
    <location>
        <begin position="267"/>
        <end position="276"/>
    </location>
</feature>
<proteinExistence type="predicted"/>
<evidence type="ECO:0000256" key="2">
    <source>
        <dbReference type="SAM" id="Phobius"/>
    </source>
</evidence>
<dbReference type="PROSITE" id="PS50885">
    <property type="entry name" value="HAMP"/>
    <property type="match status" value="1"/>
</dbReference>
<dbReference type="InterPro" id="IPR050697">
    <property type="entry name" value="Adenylyl/Guanylyl_Cyclase_3/4"/>
</dbReference>
<dbReference type="PANTHER" id="PTHR43081">
    <property type="entry name" value="ADENYLATE CYCLASE, TERMINAL-DIFFERENTIATION SPECIFIC-RELATED"/>
    <property type="match status" value="1"/>
</dbReference>
<feature type="domain" description="HAMP" evidence="4">
    <location>
        <begin position="593"/>
        <end position="645"/>
    </location>
</feature>
<sequence length="940" mass="104786">MLEISAEIPFLRTSKLTFLVWDETPDSLETWKGDEGITIFFQTRRTMELEFRFGPPPWGISFQNDRFEYPYVSIHNISSNKYLAKSLASATEGKNLFVIFSKSLEVEVRSVFARLEYLFDDRISPDRITHKFGLTGKTSSIPEMTNGKSKEIETKSLSFPPLELVGVSGKAKVRLLQLTTVGIPELETEKKSSNPLQESNHTNGSQVMNVQTDEVELDPNHPYDLIESSFATSEEGNSDLNKNEDDSTNSKIKEEKHSSKEETSITNQNSTDVPNHLAETSVNTKFSLQLKMMGVISLLFVLSVASIIIFASFYFKRSIELQLRDNNIRIAEIIGSKVKSDVLGVVEKGRQIAITLTTQGLPEEDRKLLLKTFFKNDKEFIYLGIFERRENTLVMKREVFNEEELKKSAVTEDDFHAVVNRNRDALAEAFNGQTVLLNSSPGFVEPSFAIAIPTAENGELDNALVIIVKLEKIIGAFSKKGIETTFMVNGQGIVLAHPKEDLVLAATDLTNMPIVKAMLTSAPSTGQMSYLDEELGGTYLGSFQKIGFADAGVITIVSEEKAFGDVYKSQRTNLYIAGIGLCSALIFVFFFSKTITKPVLQLLSATLEIAKGNFKIGIKPTTQDEVGLLTKYFIDMGQGLEEREKVKNILGSMIDPVVVQEAMVDLAALKRGSETHITAFFSDVASFSTISEQLKSADLAALLNEYLSAMTLLLKKHEGVLDKYIGDAIVGIFNAPVPVVDHELKAARASVDMVMKLQELREYWTTNNLYSKEAQVMDARIGLNSGPAKVGFMGTDALASYTMMGDTVNLAARLEAAGKDYGVNILITDPIREKIQEEMVTRYVDLVRVKGKNEPVRIHELIGYKSIIPSNLIEAAKYYEEGFTEYLNQNWTKAIQLFKQSEKSKGSKDKSSQMLIERCEEYSLNSPGNDWDGVFTRTHK</sequence>
<evidence type="ECO:0000259" key="4">
    <source>
        <dbReference type="PROSITE" id="PS50885"/>
    </source>
</evidence>
<feature type="compositionally biased region" description="Polar residues" evidence="1">
    <location>
        <begin position="230"/>
        <end position="240"/>
    </location>
</feature>
<dbReference type="Proteomes" id="UP000297617">
    <property type="component" value="Unassembled WGS sequence"/>
</dbReference>
<organism evidence="5 6">
    <name type="scientific">Leptospira bouyouniensis</name>
    <dbReference type="NCBI Taxonomy" id="2484911"/>
    <lineage>
        <taxon>Bacteria</taxon>
        <taxon>Pseudomonadati</taxon>
        <taxon>Spirochaetota</taxon>
        <taxon>Spirochaetia</taxon>
        <taxon>Leptospirales</taxon>
        <taxon>Leptospiraceae</taxon>
        <taxon>Leptospira</taxon>
    </lineage>
</organism>
<dbReference type="InterPro" id="IPR029787">
    <property type="entry name" value="Nucleotide_cyclase"/>
</dbReference>
<feature type="transmembrane region" description="Helical" evidence="2">
    <location>
        <begin position="292"/>
        <end position="315"/>
    </location>
</feature>
<dbReference type="Gene3D" id="3.30.70.1230">
    <property type="entry name" value="Nucleotide cyclase"/>
    <property type="match status" value="1"/>
</dbReference>
<dbReference type="SUPFAM" id="SSF55073">
    <property type="entry name" value="Nucleotide cyclase"/>
    <property type="match status" value="1"/>
</dbReference>
<dbReference type="Gene3D" id="3.30.450.20">
    <property type="entry name" value="PAS domain"/>
    <property type="match status" value="1"/>
</dbReference>
<feature type="transmembrane region" description="Helical" evidence="2">
    <location>
        <begin position="574"/>
        <end position="592"/>
    </location>
</feature>
<evidence type="ECO:0000313" key="5">
    <source>
        <dbReference type="EMBL" id="TGK48401.1"/>
    </source>
</evidence>
<keyword evidence="2" id="KW-1133">Transmembrane helix</keyword>
<name>A0ABY2L7D2_9LEPT</name>
<dbReference type="CDD" id="cd07302">
    <property type="entry name" value="CHD"/>
    <property type="match status" value="1"/>
</dbReference>
<evidence type="ECO:0000313" key="6">
    <source>
        <dbReference type="Proteomes" id="UP000297617"/>
    </source>
</evidence>
<dbReference type="InterPro" id="IPR001054">
    <property type="entry name" value="A/G_cyclase"/>
</dbReference>
<feature type="domain" description="Guanylate cyclase" evidence="3">
    <location>
        <begin position="678"/>
        <end position="815"/>
    </location>
</feature>
<dbReference type="Pfam" id="PF00211">
    <property type="entry name" value="Guanylate_cyc"/>
    <property type="match status" value="1"/>
</dbReference>
<feature type="compositionally biased region" description="Basic and acidic residues" evidence="1">
    <location>
        <begin position="251"/>
        <end position="263"/>
    </location>
</feature>
<dbReference type="EMBL" id="RQFD01000015">
    <property type="protein sequence ID" value="TGK48401.1"/>
    <property type="molecule type" value="Genomic_DNA"/>
</dbReference>
<dbReference type="SUPFAM" id="SSF158472">
    <property type="entry name" value="HAMP domain-like"/>
    <property type="match status" value="1"/>
</dbReference>
<keyword evidence="2" id="KW-0472">Membrane</keyword>
<evidence type="ECO:0000259" key="3">
    <source>
        <dbReference type="PROSITE" id="PS50125"/>
    </source>
</evidence>
<accession>A0ABY2L7D2</accession>
<reference evidence="6" key="1">
    <citation type="journal article" date="2019" name="PLoS Negl. Trop. Dis.">
        <title>Revisiting the worldwide diversity of Leptospira species in the environment.</title>
        <authorList>
            <person name="Vincent A.T."/>
            <person name="Schiettekatte O."/>
            <person name="Bourhy P."/>
            <person name="Veyrier F.J."/>
            <person name="Picardeau M."/>
        </authorList>
    </citation>
    <scope>NUCLEOTIDE SEQUENCE [LARGE SCALE GENOMIC DNA]</scope>
    <source>
        <strain evidence="6">201800295</strain>
    </source>
</reference>
<evidence type="ECO:0000256" key="1">
    <source>
        <dbReference type="SAM" id="MobiDB-lite"/>
    </source>
</evidence>
<keyword evidence="6" id="KW-1185">Reference proteome</keyword>
<dbReference type="SMART" id="SM00044">
    <property type="entry name" value="CYCc"/>
    <property type="match status" value="1"/>
</dbReference>
<keyword evidence="2" id="KW-0812">Transmembrane</keyword>
<dbReference type="InterPro" id="IPR003660">
    <property type="entry name" value="HAMP_dom"/>
</dbReference>
<dbReference type="SMART" id="SM00304">
    <property type="entry name" value="HAMP"/>
    <property type="match status" value="1"/>
</dbReference>
<feature type="region of interest" description="Disordered" evidence="1">
    <location>
        <begin position="230"/>
        <end position="276"/>
    </location>
</feature>
<dbReference type="RefSeq" id="WP_135754202.1">
    <property type="nucleotide sequence ID" value="NZ_RQFD01000015.1"/>
</dbReference>
<gene>
    <name evidence="5" type="ORF">EHQ10_11785</name>
</gene>
<dbReference type="PROSITE" id="PS50125">
    <property type="entry name" value="GUANYLATE_CYCLASE_2"/>
    <property type="match status" value="1"/>
</dbReference>